<keyword evidence="8 15" id="KW-0067">ATP-binding</keyword>
<dbReference type="OrthoDB" id="4062651at2759"/>
<comment type="caution">
    <text evidence="14">Lacks conserved residue(s) required for the propagation of feature annotation.</text>
</comment>
<feature type="domain" description="EGF-like" evidence="19">
    <location>
        <begin position="218"/>
        <end position="251"/>
    </location>
</feature>
<dbReference type="Gene3D" id="1.10.510.10">
    <property type="entry name" value="Transferase(Phosphotransferase) domain 1"/>
    <property type="match status" value="1"/>
</dbReference>
<dbReference type="GeneID" id="119735719"/>
<evidence type="ECO:0000256" key="6">
    <source>
        <dbReference type="ARBA" id="ARBA00022741"/>
    </source>
</evidence>
<evidence type="ECO:0000313" key="20">
    <source>
        <dbReference type="EnsemblMetazoa" id="XP_038065545.1"/>
    </source>
</evidence>
<dbReference type="EC" id="2.7.10.1" evidence="2"/>
<dbReference type="Pfam" id="PF07714">
    <property type="entry name" value="PK_Tyr_Ser-Thr"/>
    <property type="match status" value="1"/>
</dbReference>
<feature type="disulfide bond" evidence="14">
    <location>
        <begin position="311"/>
        <end position="320"/>
    </location>
</feature>
<feature type="domain" description="EGF-like" evidence="19">
    <location>
        <begin position="94"/>
        <end position="131"/>
    </location>
</feature>
<dbReference type="PROSITE" id="PS01186">
    <property type="entry name" value="EGF_2"/>
    <property type="match status" value="4"/>
</dbReference>
<protein>
    <recommendedName>
        <fullName evidence="2">receptor protein-tyrosine kinase</fullName>
        <ecNumber evidence="2">2.7.10.1</ecNumber>
    </recommendedName>
</protein>
<dbReference type="Gene3D" id="2.10.25.10">
    <property type="entry name" value="Laminin"/>
    <property type="match status" value="6"/>
</dbReference>
<keyword evidence="9 17" id="KW-1133">Transmembrane helix</keyword>
<dbReference type="PROSITE" id="PS50026">
    <property type="entry name" value="EGF_3"/>
    <property type="match status" value="6"/>
</dbReference>
<proteinExistence type="predicted"/>
<dbReference type="GO" id="GO:0043235">
    <property type="term" value="C:receptor complex"/>
    <property type="evidence" value="ECO:0007669"/>
    <property type="project" value="TreeGrafter"/>
</dbReference>
<dbReference type="Proteomes" id="UP000887568">
    <property type="component" value="Unplaced"/>
</dbReference>
<evidence type="ECO:0000259" key="18">
    <source>
        <dbReference type="PROSITE" id="PS50011"/>
    </source>
</evidence>
<feature type="domain" description="EGF-like" evidence="19">
    <location>
        <begin position="287"/>
        <end position="321"/>
    </location>
</feature>
<dbReference type="SUPFAM" id="SSF56112">
    <property type="entry name" value="Protein kinase-like (PK-like)"/>
    <property type="match status" value="1"/>
</dbReference>
<dbReference type="GO" id="GO:0005886">
    <property type="term" value="C:plasma membrane"/>
    <property type="evidence" value="ECO:0007669"/>
    <property type="project" value="TreeGrafter"/>
</dbReference>
<dbReference type="EnsemblMetazoa" id="XM_038209617.1">
    <property type="protein sequence ID" value="XP_038065545.1"/>
    <property type="gene ID" value="LOC119735719"/>
</dbReference>
<dbReference type="PROSITE" id="PS00107">
    <property type="entry name" value="PROTEIN_KINASE_ATP"/>
    <property type="match status" value="1"/>
</dbReference>
<dbReference type="InterPro" id="IPR011009">
    <property type="entry name" value="Kinase-like_dom_sf"/>
</dbReference>
<dbReference type="RefSeq" id="XP_038065545.1">
    <property type="nucleotide sequence ID" value="XM_038209617.1"/>
</dbReference>
<feature type="disulfide bond" evidence="14">
    <location>
        <begin position="121"/>
        <end position="130"/>
    </location>
</feature>
<evidence type="ECO:0000256" key="2">
    <source>
        <dbReference type="ARBA" id="ARBA00011902"/>
    </source>
</evidence>
<keyword evidence="6 15" id="KW-0547">Nucleotide-binding</keyword>
<dbReference type="Gene3D" id="3.30.200.20">
    <property type="entry name" value="Phosphorylase Kinase, domain 1"/>
    <property type="match status" value="1"/>
</dbReference>
<dbReference type="PANTHER" id="PTHR24416:SF621">
    <property type="entry name" value="TYROSINE KINASE RECEPTOR CAD96CA"/>
    <property type="match status" value="1"/>
</dbReference>
<feature type="transmembrane region" description="Helical" evidence="17">
    <location>
        <begin position="328"/>
        <end position="352"/>
    </location>
</feature>
<dbReference type="CDD" id="cd00192">
    <property type="entry name" value="PTKc"/>
    <property type="match status" value="1"/>
</dbReference>
<feature type="disulfide bond" evidence="14">
    <location>
        <begin position="79"/>
        <end position="88"/>
    </location>
</feature>
<name>A0A914ANE9_PATMI</name>
<evidence type="ECO:0000256" key="3">
    <source>
        <dbReference type="ARBA" id="ARBA00022679"/>
    </source>
</evidence>
<dbReference type="PROSITE" id="PS00022">
    <property type="entry name" value="EGF_1"/>
    <property type="match status" value="6"/>
</dbReference>
<evidence type="ECO:0000256" key="4">
    <source>
        <dbReference type="ARBA" id="ARBA00022692"/>
    </source>
</evidence>
<evidence type="ECO:0000256" key="17">
    <source>
        <dbReference type="SAM" id="Phobius"/>
    </source>
</evidence>
<keyword evidence="4 17" id="KW-0812">Transmembrane</keyword>
<evidence type="ECO:0000313" key="21">
    <source>
        <dbReference type="Proteomes" id="UP000887568"/>
    </source>
</evidence>
<evidence type="ECO:0000256" key="10">
    <source>
        <dbReference type="ARBA" id="ARBA00023136"/>
    </source>
</evidence>
<dbReference type="InterPro" id="IPR017441">
    <property type="entry name" value="Protein_kinase_ATP_BS"/>
</dbReference>
<feature type="domain" description="EGF-like" evidence="19">
    <location>
        <begin position="55"/>
        <end position="89"/>
    </location>
</feature>
<keyword evidence="5" id="KW-0732">Signal</keyword>
<dbReference type="InterPro" id="IPR000742">
    <property type="entry name" value="EGF"/>
</dbReference>
<evidence type="ECO:0000256" key="5">
    <source>
        <dbReference type="ARBA" id="ARBA00022729"/>
    </source>
</evidence>
<feature type="disulfide bond" evidence="14">
    <location>
        <begin position="276"/>
        <end position="285"/>
    </location>
</feature>
<dbReference type="SUPFAM" id="SSF57196">
    <property type="entry name" value="EGF/Laminin"/>
    <property type="match status" value="2"/>
</dbReference>
<evidence type="ECO:0000256" key="14">
    <source>
        <dbReference type="PROSITE-ProRule" id="PRU00076"/>
    </source>
</evidence>
<dbReference type="CDD" id="cd00054">
    <property type="entry name" value="EGF_CA"/>
    <property type="match status" value="2"/>
</dbReference>
<dbReference type="OMA" id="ACTEDND"/>
<dbReference type="InterPro" id="IPR050122">
    <property type="entry name" value="RTK"/>
</dbReference>
<evidence type="ECO:0000256" key="13">
    <source>
        <dbReference type="ARBA" id="ARBA00051243"/>
    </source>
</evidence>
<evidence type="ECO:0000256" key="1">
    <source>
        <dbReference type="ARBA" id="ARBA00004479"/>
    </source>
</evidence>
<keyword evidence="10 17" id="KW-0472">Membrane</keyword>
<feature type="region of interest" description="Disordered" evidence="16">
    <location>
        <begin position="384"/>
        <end position="407"/>
    </location>
</feature>
<evidence type="ECO:0000256" key="11">
    <source>
        <dbReference type="ARBA" id="ARBA00023137"/>
    </source>
</evidence>
<dbReference type="GO" id="GO:0007169">
    <property type="term" value="P:cell surface receptor protein tyrosine kinase signaling pathway"/>
    <property type="evidence" value="ECO:0007669"/>
    <property type="project" value="TreeGrafter"/>
</dbReference>
<feature type="compositionally biased region" description="Basic and acidic residues" evidence="16">
    <location>
        <begin position="388"/>
        <end position="399"/>
    </location>
</feature>
<feature type="domain" description="EGF-like" evidence="19">
    <location>
        <begin position="176"/>
        <end position="217"/>
    </location>
</feature>
<dbReference type="SMART" id="SM00181">
    <property type="entry name" value="EGF"/>
    <property type="match status" value="7"/>
</dbReference>
<dbReference type="Pfam" id="PF00008">
    <property type="entry name" value="EGF"/>
    <property type="match status" value="1"/>
</dbReference>
<dbReference type="InterPro" id="IPR000719">
    <property type="entry name" value="Prot_kinase_dom"/>
</dbReference>
<keyword evidence="14" id="KW-1015">Disulfide bond</keyword>
<dbReference type="PROSITE" id="PS50011">
    <property type="entry name" value="PROTEIN_KINASE_DOM"/>
    <property type="match status" value="1"/>
</dbReference>
<organism evidence="20 21">
    <name type="scientific">Patiria miniata</name>
    <name type="common">Bat star</name>
    <name type="synonym">Asterina miniata</name>
    <dbReference type="NCBI Taxonomy" id="46514"/>
    <lineage>
        <taxon>Eukaryota</taxon>
        <taxon>Metazoa</taxon>
        <taxon>Echinodermata</taxon>
        <taxon>Eleutherozoa</taxon>
        <taxon>Asterozoa</taxon>
        <taxon>Asteroidea</taxon>
        <taxon>Valvatacea</taxon>
        <taxon>Valvatida</taxon>
        <taxon>Asterinidae</taxon>
        <taxon>Patiria</taxon>
    </lineage>
</organism>
<comment type="subcellular location">
    <subcellularLocation>
        <location evidence="1">Membrane</location>
        <topology evidence="1">Single-pass type I membrane protein</topology>
    </subcellularLocation>
</comment>
<dbReference type="SMART" id="SM00219">
    <property type="entry name" value="TyrKc"/>
    <property type="match status" value="1"/>
</dbReference>
<dbReference type="InterPro" id="IPR008266">
    <property type="entry name" value="Tyr_kinase_AS"/>
</dbReference>
<evidence type="ECO:0000256" key="12">
    <source>
        <dbReference type="ARBA" id="ARBA00023180"/>
    </source>
</evidence>
<dbReference type="InterPro" id="IPR020635">
    <property type="entry name" value="Tyr_kinase_cat_dom"/>
</dbReference>
<dbReference type="AlphaFoldDB" id="A0A914ANE9"/>
<dbReference type="GO" id="GO:0005524">
    <property type="term" value="F:ATP binding"/>
    <property type="evidence" value="ECO:0007669"/>
    <property type="project" value="UniProtKB-UniRule"/>
</dbReference>
<keyword evidence="21" id="KW-1185">Reference proteome</keyword>
<keyword evidence="14" id="KW-0245">EGF-like domain</keyword>
<feature type="domain" description="Protein kinase" evidence="18">
    <location>
        <begin position="417"/>
        <end position="699"/>
    </location>
</feature>
<dbReference type="FunFam" id="1.10.510.10:FF:000190">
    <property type="entry name" value="Proto-oncogene tyrosine-protein kinase receptor Ret"/>
    <property type="match status" value="1"/>
</dbReference>
<sequence>MFGFQLPVELGNTVGYTRLSGSAVNVSFQGDRFWRMTHSLCGIAVVFSCIGLVSAQGTCSPRWCLNGGTCDGDPPGCLCPEGFAGFYCERTLTGLERCVESLCMNNGACSPDMPQKVACDCVDGFTGNFCETKVCEIDPDCNGGECMNESSSSSNQEPKCVSCPVGFTGPLCQTPFGEFCGELEGMCLNNGSCMPPKGNTKGNKCTCPDNYKGPLCQLYGVCSGVNPCHNNGTCVEGTCICVSPYKGLLCERDPGCTADAQCKNGGTCLDTGVCFCPDGYTGSRCGRGLACTEDNDCLNGGSCNANRTCNCVPYHQGMNCEIGPPPDVTIIITVVAVVVILLVLMVVVLLLVRRRLATKRLRRNSGHEELALGDRNVKRSNAYLGFSDEDKPPVARRPNELNYEPGSKPKEFPREWLHVMEQLGAGSFATVHRAEADGIIKKGTMTTVAVKMLKTTATEGDKSDFEKERSMYLTLGSHPNVVTMLGFCTEKEPFYLIMEYLPNGNLQTYLRHLRTGSKGQYSDDLKELREEKKNVLLPWEILSFAIQIADGMEFLASKSCIHRDLATRNILLGDDLVAKVSDFGLARDIQDSSQYEMKSHGRVPVRWMAPESLLNNIYTSKSDVWGFAVLLWEMVTLGSHPYPGMSSKQVIDEIGAGYRLPKPESCSEEIYDMMKRCWNKNPADRPTFTEICKLLNNMLADASGYLVMSELNRDGYLYLEPGQTKSVNTAGDY</sequence>
<dbReference type="PANTHER" id="PTHR24416">
    <property type="entry name" value="TYROSINE-PROTEIN KINASE RECEPTOR"/>
    <property type="match status" value="1"/>
</dbReference>
<dbReference type="PRINTS" id="PR00109">
    <property type="entry name" value="TYRKINASE"/>
</dbReference>
<evidence type="ECO:0000256" key="16">
    <source>
        <dbReference type="SAM" id="MobiDB-lite"/>
    </source>
</evidence>
<keyword evidence="3" id="KW-0808">Transferase</keyword>
<evidence type="ECO:0000256" key="7">
    <source>
        <dbReference type="ARBA" id="ARBA00022777"/>
    </source>
</evidence>
<reference evidence="20" key="1">
    <citation type="submission" date="2022-11" db="UniProtKB">
        <authorList>
            <consortium name="EnsemblMetazoa"/>
        </authorList>
    </citation>
    <scope>IDENTIFICATION</scope>
</reference>
<keyword evidence="12" id="KW-0325">Glycoprotein</keyword>
<evidence type="ECO:0000256" key="8">
    <source>
        <dbReference type="ARBA" id="ARBA00022840"/>
    </source>
</evidence>
<keyword evidence="7" id="KW-0418">Kinase</keyword>
<feature type="domain" description="EGF-like" evidence="19">
    <location>
        <begin position="252"/>
        <end position="286"/>
    </location>
</feature>
<evidence type="ECO:0000256" key="15">
    <source>
        <dbReference type="PROSITE-ProRule" id="PRU10141"/>
    </source>
</evidence>
<dbReference type="PROSITE" id="PS00109">
    <property type="entry name" value="PROTEIN_KINASE_TYR"/>
    <property type="match status" value="1"/>
</dbReference>
<feature type="binding site" evidence="15">
    <location>
        <position position="451"/>
    </location>
    <ligand>
        <name>ATP</name>
        <dbReference type="ChEBI" id="CHEBI:30616"/>
    </ligand>
</feature>
<feature type="disulfide bond" evidence="14">
    <location>
        <begin position="207"/>
        <end position="216"/>
    </location>
</feature>
<comment type="catalytic activity">
    <reaction evidence="13">
        <text>L-tyrosyl-[protein] + ATP = O-phospho-L-tyrosyl-[protein] + ADP + H(+)</text>
        <dbReference type="Rhea" id="RHEA:10596"/>
        <dbReference type="Rhea" id="RHEA-COMP:10136"/>
        <dbReference type="Rhea" id="RHEA-COMP:20101"/>
        <dbReference type="ChEBI" id="CHEBI:15378"/>
        <dbReference type="ChEBI" id="CHEBI:30616"/>
        <dbReference type="ChEBI" id="CHEBI:46858"/>
        <dbReference type="ChEBI" id="CHEBI:61978"/>
        <dbReference type="ChEBI" id="CHEBI:456216"/>
        <dbReference type="EC" id="2.7.10.1"/>
    </reaction>
</comment>
<dbReference type="InterPro" id="IPR001245">
    <property type="entry name" value="Ser-Thr/Tyr_kinase_cat_dom"/>
</dbReference>
<keyword evidence="11" id="KW-0829">Tyrosine-protein kinase</keyword>
<feature type="disulfide bond" evidence="14">
    <location>
        <begin position="241"/>
        <end position="250"/>
    </location>
</feature>
<evidence type="ECO:0000259" key="19">
    <source>
        <dbReference type="PROSITE" id="PS50026"/>
    </source>
</evidence>
<dbReference type="GO" id="GO:0004714">
    <property type="term" value="F:transmembrane receptor protein tyrosine kinase activity"/>
    <property type="evidence" value="ECO:0007669"/>
    <property type="project" value="UniProtKB-EC"/>
</dbReference>
<evidence type="ECO:0000256" key="9">
    <source>
        <dbReference type="ARBA" id="ARBA00022989"/>
    </source>
</evidence>
<accession>A0A914ANE9</accession>